<comment type="subcellular location">
    <subcellularLocation>
        <location evidence="1">Cell membrane</location>
        <topology evidence="1">Multi-pass membrane protein</topology>
    </subcellularLocation>
</comment>
<organism evidence="7 8">
    <name type="scientific">Mycobacterium kubicae</name>
    <dbReference type="NCBI Taxonomy" id="120959"/>
    <lineage>
        <taxon>Bacteria</taxon>
        <taxon>Bacillati</taxon>
        <taxon>Actinomycetota</taxon>
        <taxon>Actinomycetes</taxon>
        <taxon>Mycobacteriales</taxon>
        <taxon>Mycobacteriaceae</taxon>
        <taxon>Mycobacterium</taxon>
        <taxon>Mycobacterium simiae complex</taxon>
    </lineage>
</organism>
<dbReference type="PANTHER" id="PTHR42718:SF48">
    <property type="entry name" value="CONSERVED TWO-DOMAIN MEMBRANE PROTEIN-RELATED"/>
    <property type="match status" value="1"/>
</dbReference>
<dbReference type="InterPro" id="IPR011701">
    <property type="entry name" value="MFS"/>
</dbReference>
<dbReference type="InterPro" id="IPR036259">
    <property type="entry name" value="MFS_trans_sf"/>
</dbReference>
<keyword evidence="4 5" id="KW-0472">Membrane</keyword>
<dbReference type="Proteomes" id="UP000663583">
    <property type="component" value="Chromosome"/>
</dbReference>
<dbReference type="EMBL" id="CP065047">
    <property type="protein sequence ID" value="QPI38185.1"/>
    <property type="molecule type" value="Genomic_DNA"/>
</dbReference>
<feature type="transmembrane region" description="Helical" evidence="5">
    <location>
        <begin position="225"/>
        <end position="246"/>
    </location>
</feature>
<name>A0AAX1JCD3_9MYCO</name>
<keyword evidence="2 5" id="KW-0812">Transmembrane</keyword>
<dbReference type="Gene3D" id="1.20.1720.10">
    <property type="entry name" value="Multidrug resistance protein D"/>
    <property type="match status" value="1"/>
</dbReference>
<sequence>MTATHVWATRTTSTVFVVSVAAFLASLDLFIVNIAFPEMRVAFGNTDLSAMSWILNGYTVVFAAFLNPAGRLGDRYGHRRLFLWGLALFMAGSVACGCAVSFAMLVASRVVQAVGAAMLMPSSLALLMASVPAARRAVAVSTWSAAGAMAAALGPPIGGVLVDLSWRWIFLVNIPFGLLALAVGPWVLVRTDNTGTGVPDVFGALSLVIGIAALVWALVELPAAGSVVKVYCAAALAVAAITVTVWRSRRHHTPAIDLAAVRVLPMWSSSVALFLFAAAFGAMLLGSVMLFTDIWHQRPVIAGLCLSPGPVVVVLVSLTITGRLINRYGVGFVAAGGAVIYAVGVMVWLCRVSLEPHYLADYLPGQLCTGVGVGLVMPSLSAVSGRALPAHQWGAGSALTNTARQLGTVLGTAVLTVLYQPRVTMTSVRDGWELTTAAAGSAALIATALALRWQKPPIQFRATG</sequence>
<feature type="transmembrane region" description="Helical" evidence="5">
    <location>
        <begin position="143"/>
        <end position="162"/>
    </location>
</feature>
<dbReference type="InterPro" id="IPR020846">
    <property type="entry name" value="MFS_dom"/>
</dbReference>
<dbReference type="CDD" id="cd17321">
    <property type="entry name" value="MFS_MMR_MDR_like"/>
    <property type="match status" value="1"/>
</dbReference>
<proteinExistence type="predicted"/>
<evidence type="ECO:0000313" key="8">
    <source>
        <dbReference type="Proteomes" id="UP000663583"/>
    </source>
</evidence>
<feature type="transmembrane region" description="Helical" evidence="5">
    <location>
        <begin position="110"/>
        <end position="131"/>
    </location>
</feature>
<feature type="transmembrane region" description="Helical" evidence="5">
    <location>
        <begin position="81"/>
        <end position="104"/>
    </location>
</feature>
<evidence type="ECO:0000259" key="6">
    <source>
        <dbReference type="PROSITE" id="PS50850"/>
    </source>
</evidence>
<dbReference type="KEGG" id="mku:I2456_00950"/>
<feature type="transmembrane region" description="Helical" evidence="5">
    <location>
        <begin position="300"/>
        <end position="321"/>
    </location>
</feature>
<dbReference type="PROSITE" id="PS50850">
    <property type="entry name" value="MFS"/>
    <property type="match status" value="1"/>
</dbReference>
<evidence type="ECO:0000256" key="5">
    <source>
        <dbReference type="SAM" id="Phobius"/>
    </source>
</evidence>
<feature type="transmembrane region" description="Helical" evidence="5">
    <location>
        <begin position="328"/>
        <end position="349"/>
    </location>
</feature>
<evidence type="ECO:0000256" key="3">
    <source>
        <dbReference type="ARBA" id="ARBA00022989"/>
    </source>
</evidence>
<feature type="transmembrane region" description="Helical" evidence="5">
    <location>
        <begin position="431"/>
        <end position="451"/>
    </location>
</feature>
<protein>
    <submittedName>
        <fullName evidence="7">MFS transporter</fullName>
    </submittedName>
</protein>
<gene>
    <name evidence="7" type="ORF">I2456_00950</name>
</gene>
<dbReference type="AlphaFoldDB" id="A0AAX1JCD3"/>
<dbReference type="RefSeq" id="WP_085072596.1">
    <property type="nucleotide sequence ID" value="NZ_BLKU01000001.1"/>
</dbReference>
<accession>A0AAX1JCD3</accession>
<evidence type="ECO:0000256" key="4">
    <source>
        <dbReference type="ARBA" id="ARBA00023136"/>
    </source>
</evidence>
<evidence type="ECO:0000256" key="1">
    <source>
        <dbReference type="ARBA" id="ARBA00004651"/>
    </source>
</evidence>
<reference evidence="7" key="1">
    <citation type="submission" date="2020-11" db="EMBL/GenBank/DDBJ databases">
        <title>Intraspecies plasmid and genomic variation of Mycobacterium kubicae revealed by the complete genome sequences of two clinical isolates.</title>
        <authorList>
            <person name="Hendrix J.R."/>
            <person name="Epperson L.E."/>
            <person name="Honda J.R."/>
            <person name="Strong M."/>
        </authorList>
    </citation>
    <scope>NUCLEOTIDE SEQUENCE</scope>
    <source>
        <strain evidence="7">JCM 13573</strain>
    </source>
</reference>
<dbReference type="Pfam" id="PF07690">
    <property type="entry name" value="MFS_1"/>
    <property type="match status" value="1"/>
</dbReference>
<keyword evidence="3 5" id="KW-1133">Transmembrane helix</keyword>
<feature type="transmembrane region" description="Helical" evidence="5">
    <location>
        <begin position="48"/>
        <end position="69"/>
    </location>
</feature>
<feature type="domain" description="Major facilitator superfamily (MFS) profile" evidence="6">
    <location>
        <begin position="14"/>
        <end position="458"/>
    </location>
</feature>
<feature type="transmembrane region" description="Helical" evidence="5">
    <location>
        <begin position="168"/>
        <end position="189"/>
    </location>
</feature>
<dbReference type="GO" id="GO:0005886">
    <property type="term" value="C:plasma membrane"/>
    <property type="evidence" value="ECO:0007669"/>
    <property type="project" value="UniProtKB-SubCell"/>
</dbReference>
<feature type="transmembrane region" description="Helical" evidence="5">
    <location>
        <begin position="267"/>
        <end position="288"/>
    </location>
</feature>
<dbReference type="PANTHER" id="PTHR42718">
    <property type="entry name" value="MAJOR FACILITATOR SUPERFAMILY MULTIDRUG TRANSPORTER MFSC"/>
    <property type="match status" value="1"/>
</dbReference>
<dbReference type="GO" id="GO:0022857">
    <property type="term" value="F:transmembrane transporter activity"/>
    <property type="evidence" value="ECO:0007669"/>
    <property type="project" value="InterPro"/>
</dbReference>
<feature type="transmembrane region" description="Helical" evidence="5">
    <location>
        <begin position="12"/>
        <end position="36"/>
    </location>
</feature>
<dbReference type="Gene3D" id="1.20.1250.20">
    <property type="entry name" value="MFS general substrate transporter like domains"/>
    <property type="match status" value="1"/>
</dbReference>
<evidence type="ECO:0000256" key="2">
    <source>
        <dbReference type="ARBA" id="ARBA00022692"/>
    </source>
</evidence>
<evidence type="ECO:0000313" key="7">
    <source>
        <dbReference type="EMBL" id="QPI38185.1"/>
    </source>
</evidence>
<feature type="transmembrane region" description="Helical" evidence="5">
    <location>
        <begin position="201"/>
        <end position="219"/>
    </location>
</feature>
<dbReference type="SUPFAM" id="SSF103473">
    <property type="entry name" value="MFS general substrate transporter"/>
    <property type="match status" value="1"/>
</dbReference>